<evidence type="ECO:0000313" key="3">
    <source>
        <dbReference type="Proteomes" id="UP000198406"/>
    </source>
</evidence>
<proteinExistence type="predicted"/>
<protein>
    <submittedName>
        <fullName evidence="2">Uncharacterized protein</fullName>
    </submittedName>
</protein>
<evidence type="ECO:0000256" key="1">
    <source>
        <dbReference type="SAM" id="Phobius"/>
    </source>
</evidence>
<feature type="transmembrane region" description="Helical" evidence="1">
    <location>
        <begin position="289"/>
        <end position="314"/>
    </location>
</feature>
<sequence length="422" mass="47947">MSYEEVKDVERALQWTPDDTVMAVARQRYPVVDSDIEALFLGRLDDTIDHFRLEIKLPRVHIGKLAQSSDTRTRWADVLNSLKLPTSALVVTASASIVSILSHHPLGKVLLPYFSCILIFLSSAPSIRKRLLAKSSWLLAQFDSVQNQVETTMDEIASRGLQLLHTTELTMNQALAPINVKLVAITRVESMLKTIKPDIDIPDPSDVKRSFDGLKEKLQGGFSSARGLIHVRRSLPSPFQSPEQFEWYIVIPYLVAMLMVQLVLVYISQTKEEPLEKNNMNQDEVDREWHLLWIAVQTYITAVIQILLAFLLTLTHSLVFFLNKEIGVFEANINTELRRTVGGVFEDIFRSGFKLVKSKFLDLLKKVNQLEAPIEKLKAKFPDVLENPEFSELASLVKDDLAGKVQKKRENILTHWSKIFGN</sequence>
<dbReference type="AlphaFoldDB" id="A0A1Z5KR41"/>
<keyword evidence="1" id="KW-1133">Transmembrane helix</keyword>
<dbReference type="Proteomes" id="UP000198406">
    <property type="component" value="Unassembled WGS sequence"/>
</dbReference>
<keyword evidence="1" id="KW-0812">Transmembrane</keyword>
<comment type="caution">
    <text evidence="2">The sequence shown here is derived from an EMBL/GenBank/DDBJ whole genome shotgun (WGS) entry which is preliminary data.</text>
</comment>
<feature type="transmembrane region" description="Helical" evidence="1">
    <location>
        <begin position="247"/>
        <end position="269"/>
    </location>
</feature>
<organism evidence="2 3">
    <name type="scientific">Fistulifera solaris</name>
    <name type="common">Oleaginous diatom</name>
    <dbReference type="NCBI Taxonomy" id="1519565"/>
    <lineage>
        <taxon>Eukaryota</taxon>
        <taxon>Sar</taxon>
        <taxon>Stramenopiles</taxon>
        <taxon>Ochrophyta</taxon>
        <taxon>Bacillariophyta</taxon>
        <taxon>Bacillariophyceae</taxon>
        <taxon>Bacillariophycidae</taxon>
        <taxon>Naviculales</taxon>
        <taxon>Naviculaceae</taxon>
        <taxon>Fistulifera</taxon>
    </lineage>
</organism>
<dbReference type="OrthoDB" id="52762at2759"/>
<keyword evidence="1" id="KW-0472">Membrane</keyword>
<keyword evidence="3" id="KW-1185">Reference proteome</keyword>
<gene>
    <name evidence="2" type="ORF">FisN_25Lh166</name>
</gene>
<dbReference type="EMBL" id="BDSP01000279">
    <property type="protein sequence ID" value="GAX28776.1"/>
    <property type="molecule type" value="Genomic_DNA"/>
</dbReference>
<accession>A0A1Z5KR41</accession>
<dbReference type="InParanoid" id="A0A1Z5KR41"/>
<reference evidence="2 3" key="1">
    <citation type="journal article" date="2015" name="Plant Cell">
        <title>Oil accumulation by the oleaginous diatom Fistulifera solaris as revealed by the genome and transcriptome.</title>
        <authorList>
            <person name="Tanaka T."/>
            <person name="Maeda Y."/>
            <person name="Veluchamy A."/>
            <person name="Tanaka M."/>
            <person name="Abida H."/>
            <person name="Marechal E."/>
            <person name="Bowler C."/>
            <person name="Muto M."/>
            <person name="Sunaga Y."/>
            <person name="Tanaka M."/>
            <person name="Yoshino T."/>
            <person name="Taniguchi T."/>
            <person name="Fukuda Y."/>
            <person name="Nemoto M."/>
            <person name="Matsumoto M."/>
            <person name="Wong P.S."/>
            <person name="Aburatani S."/>
            <person name="Fujibuchi W."/>
        </authorList>
    </citation>
    <scope>NUCLEOTIDE SEQUENCE [LARGE SCALE GENOMIC DNA]</scope>
    <source>
        <strain evidence="2 3">JPCC DA0580</strain>
    </source>
</reference>
<evidence type="ECO:0000313" key="2">
    <source>
        <dbReference type="EMBL" id="GAX28776.1"/>
    </source>
</evidence>
<name>A0A1Z5KR41_FISSO</name>